<name>X6M633_RETFI</name>
<dbReference type="AlphaFoldDB" id="X6M633"/>
<keyword evidence="1" id="KW-0812">Transmembrane</keyword>
<evidence type="ECO:0000313" key="2">
    <source>
        <dbReference type="EMBL" id="ETO09111.1"/>
    </source>
</evidence>
<feature type="transmembrane region" description="Helical" evidence="1">
    <location>
        <begin position="66"/>
        <end position="89"/>
    </location>
</feature>
<reference evidence="2 3" key="1">
    <citation type="journal article" date="2013" name="Curr. Biol.">
        <title>The Genome of the Foraminiferan Reticulomyxa filosa.</title>
        <authorList>
            <person name="Glockner G."/>
            <person name="Hulsmann N."/>
            <person name="Schleicher M."/>
            <person name="Noegel A.A."/>
            <person name="Eichinger L."/>
            <person name="Gallinger C."/>
            <person name="Pawlowski J."/>
            <person name="Sierra R."/>
            <person name="Euteneuer U."/>
            <person name="Pillet L."/>
            <person name="Moustafa A."/>
            <person name="Platzer M."/>
            <person name="Groth M."/>
            <person name="Szafranski K."/>
            <person name="Schliwa M."/>
        </authorList>
    </citation>
    <scope>NUCLEOTIDE SEQUENCE [LARGE SCALE GENOMIC DNA]</scope>
</reference>
<gene>
    <name evidence="2" type="ORF">RFI_28275</name>
</gene>
<proteinExistence type="predicted"/>
<evidence type="ECO:0000313" key="3">
    <source>
        <dbReference type="Proteomes" id="UP000023152"/>
    </source>
</evidence>
<dbReference type="Proteomes" id="UP000023152">
    <property type="component" value="Unassembled WGS sequence"/>
</dbReference>
<protein>
    <recommendedName>
        <fullName evidence="4">Transmembrane protein</fullName>
    </recommendedName>
</protein>
<evidence type="ECO:0008006" key="4">
    <source>
        <dbReference type="Google" id="ProtNLM"/>
    </source>
</evidence>
<keyword evidence="3" id="KW-1185">Reference proteome</keyword>
<comment type="caution">
    <text evidence="2">The sequence shown here is derived from an EMBL/GenBank/DDBJ whole genome shotgun (WGS) entry which is preliminary data.</text>
</comment>
<dbReference type="EMBL" id="ASPP01024355">
    <property type="protein sequence ID" value="ETO09111.1"/>
    <property type="molecule type" value="Genomic_DNA"/>
</dbReference>
<evidence type="ECO:0000256" key="1">
    <source>
        <dbReference type="SAM" id="Phobius"/>
    </source>
</evidence>
<keyword evidence="1" id="KW-1133">Transmembrane helix</keyword>
<keyword evidence="1" id="KW-0472">Membrane</keyword>
<sequence>MLVKITTCKIQKLQYEYPCNMKECKRIFKSKLMKVLKNNQCYVAKINKINAFFINKRKFQYQNELIFVRTVLFTFIIRVGSIDLSLLILQSYYISFLYKENMLQLNKLLACEIIIFNPLKKGNFFIIKKFLVGFMQLILPTKLEKLIDFE</sequence>
<accession>X6M633</accession>
<organism evidence="2 3">
    <name type="scientific">Reticulomyxa filosa</name>
    <dbReference type="NCBI Taxonomy" id="46433"/>
    <lineage>
        <taxon>Eukaryota</taxon>
        <taxon>Sar</taxon>
        <taxon>Rhizaria</taxon>
        <taxon>Retaria</taxon>
        <taxon>Foraminifera</taxon>
        <taxon>Monothalamids</taxon>
        <taxon>Reticulomyxidae</taxon>
        <taxon>Reticulomyxa</taxon>
    </lineage>
</organism>